<proteinExistence type="predicted"/>
<protein>
    <submittedName>
        <fullName evidence="1">Trypanosoma vivax</fullName>
    </submittedName>
</protein>
<gene>
    <name evidence="1" type="ORF">TVY486_1015500</name>
</gene>
<dbReference type="AlphaFoldDB" id="G0U4Z3"/>
<evidence type="ECO:0000313" key="1">
    <source>
        <dbReference type="EMBL" id="CCC52508.1"/>
    </source>
</evidence>
<organism evidence="1">
    <name type="scientific">Trypanosoma vivax (strain Y486)</name>
    <dbReference type="NCBI Taxonomy" id="1055687"/>
    <lineage>
        <taxon>Eukaryota</taxon>
        <taxon>Discoba</taxon>
        <taxon>Euglenozoa</taxon>
        <taxon>Kinetoplastea</taxon>
        <taxon>Metakinetoplastina</taxon>
        <taxon>Trypanosomatida</taxon>
        <taxon>Trypanosomatidae</taxon>
        <taxon>Trypanosoma</taxon>
        <taxon>Duttonella</taxon>
    </lineage>
</organism>
<accession>G0U4Z3</accession>
<dbReference type="EMBL" id="HE573026">
    <property type="protein sequence ID" value="CCC52508.1"/>
    <property type="molecule type" value="Genomic_DNA"/>
</dbReference>
<reference evidence="1" key="1">
    <citation type="journal article" date="2012" name="Proc. Natl. Acad. Sci. U.S.A.">
        <title>Antigenic diversity is generated by distinct evolutionary mechanisms in African trypanosome species.</title>
        <authorList>
            <person name="Jackson A.P."/>
            <person name="Berry A."/>
            <person name="Aslett M."/>
            <person name="Allison H.C."/>
            <person name="Burton P."/>
            <person name="Vavrova-Anderson J."/>
            <person name="Brown R."/>
            <person name="Browne H."/>
            <person name="Corton N."/>
            <person name="Hauser H."/>
            <person name="Gamble J."/>
            <person name="Gilderthorp R."/>
            <person name="Marcello L."/>
            <person name="McQuillan J."/>
            <person name="Otto T.D."/>
            <person name="Quail M.A."/>
            <person name="Sanders M.J."/>
            <person name="van Tonder A."/>
            <person name="Ginger M.L."/>
            <person name="Field M.C."/>
            <person name="Barry J.D."/>
            <person name="Hertz-Fowler C."/>
            <person name="Berriman M."/>
        </authorList>
    </citation>
    <scope>NUCLEOTIDE SEQUENCE</scope>
    <source>
        <strain evidence="1">Y486</strain>
    </source>
</reference>
<dbReference type="VEuPathDB" id="TriTrypDB:TvY486_1015500"/>
<name>G0U4Z3_TRYVY</name>
<sequence length="993" mass="108645">MEGRSSGKLSLQPQYTMQEPSVCSVYPSCVLIWWRKPEPTSKTVDDVALSDSAAGSVKSSKEGSTATLQWIYLVERKLDKGLRRERTETTVNCSHIVLEIFYPNEEMHIRIVARGCLSGEVVAHACTSCSVDTSKTSPMPWLQCKSMKCPCIFDALLFCSNGEHCVDAIPSTCNHVKAEVESMCMLETSFSCIIVKALYTEPPFPLTTTLVYYFVMCSKPIAKQGKKLRYYDIRNFLMSDSQQASAIFCGIGEMGSASALATHLFMSSLPQSKIDLCSRVFCIAYGCPRGKLVEDRRVFLSSAAFAGHFLYYTEMMGDDSLSNEYLNGYANSFMDAHADAVNIATFRTLKGAQKTSGDASIFSVPLGVHCFPVISIASGLVSLRAHYSTAETPGEAVCQEQFDATGHLHTLAHQLLPFEDGTGGPLVPVIREMRHTIELSIVVSLTIIGANLQYGPRITCVPSCSEKTITVGVSEATPGKVHATFSLWDLFDIELLAGRCEPLDCFSLDFSLLTNLGYSVHEGYRLDIPEDVAELLFQVTRKNSCCGWLFSPPMPLIENAVAVEPLLATSLEHGSSKPLFIPQSSTELLGALGSANELVDSLKKKKQSTGFMDLLHNVTSAMATHMVPRHPAVPLPLPPPPKREAQELEAVLKDYIGGDRKVISALRAKLEAWRKRVLLALPWFDDSGYAAKLHSLLSVVDNSAPPERTAPVLLELSLLTCVVRILTTTCGLAIAGNSTPLHHYMNFETFYHKMHPVLLSLLRTRDSKVTDTLPVSHALWAVCIVFHLRCSYLYTHIIAVTGSSGCGCSTVCRAITCVRARHSRFFKGSQRVRNVLIRRVREGELDDLKEVITLGMKVTVIVVGEFPDILGMGYKVVRSSIQRALCDSRIQRFVTLLSKVDEFVGNCETRGCSDDAVEHLCEVAAAAVRGARGSEVLDNVVAISLAPSVSFLKNSVYVQNSGVPAEEFAQRLLATSMLKLEGIVGSAMGSCPS</sequence>